<keyword evidence="3" id="KW-1185">Reference proteome</keyword>
<dbReference type="RefSeq" id="WP_379870118.1">
    <property type="nucleotide sequence ID" value="NZ_JBHTBH010000003.1"/>
</dbReference>
<accession>A0ABW2KCA3</accession>
<protein>
    <submittedName>
        <fullName evidence="2">Uncharacterized protein</fullName>
    </submittedName>
</protein>
<proteinExistence type="predicted"/>
<dbReference type="Proteomes" id="UP001596540">
    <property type="component" value="Unassembled WGS sequence"/>
</dbReference>
<organism evidence="2 3">
    <name type="scientific">Marinactinospora rubrisoli</name>
    <dbReference type="NCBI Taxonomy" id="2715399"/>
    <lineage>
        <taxon>Bacteria</taxon>
        <taxon>Bacillati</taxon>
        <taxon>Actinomycetota</taxon>
        <taxon>Actinomycetes</taxon>
        <taxon>Streptosporangiales</taxon>
        <taxon>Nocardiopsidaceae</taxon>
        <taxon>Marinactinospora</taxon>
    </lineage>
</organism>
<evidence type="ECO:0000313" key="3">
    <source>
        <dbReference type="Proteomes" id="UP001596540"/>
    </source>
</evidence>
<name>A0ABW2KCA3_9ACTN</name>
<evidence type="ECO:0000313" key="2">
    <source>
        <dbReference type="EMBL" id="MFC7327691.1"/>
    </source>
</evidence>
<gene>
    <name evidence="2" type="ORF">ACFQRF_08030</name>
</gene>
<feature type="region of interest" description="Disordered" evidence="1">
    <location>
        <begin position="41"/>
        <end position="103"/>
    </location>
</feature>
<dbReference type="EMBL" id="JBHTBH010000003">
    <property type="protein sequence ID" value="MFC7327691.1"/>
    <property type="molecule type" value="Genomic_DNA"/>
</dbReference>
<evidence type="ECO:0000256" key="1">
    <source>
        <dbReference type="SAM" id="MobiDB-lite"/>
    </source>
</evidence>
<sequence length="103" mass="10524">MLSLNYEVVESFPTVRGADHGTGASSDTAFASIWRGGVGIGVDSEPRRSGGREGSALSAGGAQPISVLLTGKRQSQRLRTESDLAGTPRPLGAVGKCPRSSPA</sequence>
<comment type="caution">
    <text evidence="2">The sequence shown here is derived from an EMBL/GenBank/DDBJ whole genome shotgun (WGS) entry which is preliminary data.</text>
</comment>
<reference evidence="3" key="1">
    <citation type="journal article" date="2019" name="Int. J. Syst. Evol. Microbiol.">
        <title>The Global Catalogue of Microorganisms (GCM) 10K type strain sequencing project: providing services to taxonomists for standard genome sequencing and annotation.</title>
        <authorList>
            <consortium name="The Broad Institute Genomics Platform"/>
            <consortium name="The Broad Institute Genome Sequencing Center for Infectious Disease"/>
            <person name="Wu L."/>
            <person name="Ma J."/>
        </authorList>
    </citation>
    <scope>NUCLEOTIDE SEQUENCE [LARGE SCALE GENOMIC DNA]</scope>
    <source>
        <strain evidence="3">CGMCC 4.7382</strain>
    </source>
</reference>